<dbReference type="InterPro" id="IPR009003">
    <property type="entry name" value="Peptidase_S1_PA"/>
</dbReference>
<dbReference type="InterPro" id="IPR050966">
    <property type="entry name" value="Glutamyl_endopeptidase"/>
</dbReference>
<dbReference type="InterPro" id="IPR018114">
    <property type="entry name" value="TRYPSIN_HIS"/>
</dbReference>
<dbReference type="Pfam" id="PF13365">
    <property type="entry name" value="Trypsin_2"/>
    <property type="match status" value="1"/>
</dbReference>
<gene>
    <name evidence="4" type="ORF">AB0K40_06340</name>
</gene>
<dbReference type="RefSeq" id="WP_364445470.1">
    <property type="nucleotide sequence ID" value="NZ_JBFARM010000002.1"/>
</dbReference>
<proteinExistence type="predicted"/>
<dbReference type="EMBL" id="JBFARM010000002">
    <property type="protein sequence ID" value="MEV4285105.1"/>
    <property type="molecule type" value="Genomic_DNA"/>
</dbReference>
<accession>A0ABV3GXT5</accession>
<dbReference type="InterPro" id="IPR043504">
    <property type="entry name" value="Peptidase_S1_PA_chymotrypsin"/>
</dbReference>
<evidence type="ECO:0000256" key="1">
    <source>
        <dbReference type="ARBA" id="ARBA00022729"/>
    </source>
</evidence>
<dbReference type="InterPro" id="IPR001434">
    <property type="entry name" value="OmcB-like_DUF11"/>
</dbReference>
<dbReference type="PANTHER" id="PTHR15462">
    <property type="entry name" value="SERINE PROTEASE"/>
    <property type="match status" value="1"/>
</dbReference>
<keyword evidence="5" id="KW-1185">Reference proteome</keyword>
<evidence type="ECO:0000259" key="3">
    <source>
        <dbReference type="Pfam" id="PF01345"/>
    </source>
</evidence>
<dbReference type="Pfam" id="PF01345">
    <property type="entry name" value="DUF11"/>
    <property type="match status" value="1"/>
</dbReference>
<reference evidence="4 5" key="1">
    <citation type="submission" date="2024-06" db="EMBL/GenBank/DDBJ databases">
        <title>The Natural Products Discovery Center: Release of the First 8490 Sequenced Strains for Exploring Actinobacteria Biosynthetic Diversity.</title>
        <authorList>
            <person name="Kalkreuter E."/>
            <person name="Kautsar S.A."/>
            <person name="Yang D."/>
            <person name="Bader C.D."/>
            <person name="Teijaro C.N."/>
            <person name="Fluegel L."/>
            <person name="Davis C.M."/>
            <person name="Simpson J.R."/>
            <person name="Lauterbach L."/>
            <person name="Steele A.D."/>
            <person name="Gui C."/>
            <person name="Meng S."/>
            <person name="Li G."/>
            <person name="Viehrig K."/>
            <person name="Ye F."/>
            <person name="Su P."/>
            <person name="Kiefer A.F."/>
            <person name="Nichols A."/>
            <person name="Cepeda A.J."/>
            <person name="Yan W."/>
            <person name="Fan B."/>
            <person name="Jiang Y."/>
            <person name="Adhikari A."/>
            <person name="Zheng C.-J."/>
            <person name="Schuster L."/>
            <person name="Cowan T.M."/>
            <person name="Smanski M.J."/>
            <person name="Chevrette M.G."/>
            <person name="De Carvalho L.P.S."/>
            <person name="Shen B."/>
        </authorList>
    </citation>
    <scope>NUCLEOTIDE SEQUENCE [LARGE SCALE GENOMIC DNA]</scope>
    <source>
        <strain evidence="4 5">NPDC049574</strain>
    </source>
</reference>
<evidence type="ECO:0000256" key="2">
    <source>
        <dbReference type="SAM" id="MobiDB-lite"/>
    </source>
</evidence>
<organism evidence="4 5">
    <name type="scientific">Nonomuraea bangladeshensis</name>
    <dbReference type="NCBI Taxonomy" id="404385"/>
    <lineage>
        <taxon>Bacteria</taxon>
        <taxon>Bacillati</taxon>
        <taxon>Actinomycetota</taxon>
        <taxon>Actinomycetes</taxon>
        <taxon>Streptosporangiales</taxon>
        <taxon>Streptosporangiaceae</taxon>
        <taxon>Nonomuraea</taxon>
    </lineage>
</organism>
<feature type="domain" description="DUF11" evidence="3">
    <location>
        <begin position="360"/>
        <end position="473"/>
    </location>
</feature>
<dbReference type="Proteomes" id="UP001552427">
    <property type="component" value="Unassembled WGS sequence"/>
</dbReference>
<comment type="caution">
    <text evidence="4">The sequence shown here is derived from an EMBL/GenBank/DDBJ whole genome shotgun (WGS) entry which is preliminary data.</text>
</comment>
<keyword evidence="1" id="KW-0732">Signal</keyword>
<dbReference type="Gene3D" id="2.40.10.10">
    <property type="entry name" value="Trypsin-like serine proteases"/>
    <property type="match status" value="2"/>
</dbReference>
<evidence type="ECO:0000313" key="5">
    <source>
        <dbReference type="Proteomes" id="UP001552427"/>
    </source>
</evidence>
<dbReference type="PANTHER" id="PTHR15462:SF8">
    <property type="entry name" value="SERINE PROTEASE"/>
    <property type="match status" value="1"/>
</dbReference>
<dbReference type="PROSITE" id="PS00134">
    <property type="entry name" value="TRYPSIN_HIS"/>
    <property type="match status" value="1"/>
</dbReference>
<feature type="region of interest" description="Disordered" evidence="2">
    <location>
        <begin position="85"/>
        <end position="104"/>
    </location>
</feature>
<sequence>MARTLVSTLVTALAALGGLATTTSLESSAATRALGGAEASPLMRPRQAIRYWTPARQAGAGAAELPATRPPLVPASARRLLSVPDDQRITPGGDDNGYAPVRRPYTGTARSRVTGRLFFVNAAGQGDSCSASVVRSASGLLVVTAAHCVYSVPEGAEHGQWHTNFAFVPAYDGRATGERQREPYGRWGGRRAWKPGAYTGLAGGDWNSVYDVALIEVGRRERTLQDAVGALTPLRSQGGRHTVISTGYPGVLGRKPYDGRDQLWCLARTQPARALAAVNAAVSSAATELVGKLETYNCHLSKGHSGGPWVVQGTRDLVGVLSAGTEDGEADGYSVANALNVESYGAIVKKADPRGVYDALSVAATGPTVPVRRGRTATVTATVTMRGLLAAAQVPVTLRVPDGAALTAVTGAACARTAQQAACAIDAVRPGHPVRLTARVRLTAGAPRQVPVTAHVTATALDPSQRDNTAVARIPVQD</sequence>
<evidence type="ECO:0000313" key="4">
    <source>
        <dbReference type="EMBL" id="MEV4285105.1"/>
    </source>
</evidence>
<dbReference type="SUPFAM" id="SSF50494">
    <property type="entry name" value="Trypsin-like serine proteases"/>
    <property type="match status" value="1"/>
</dbReference>
<name>A0ABV3GXT5_9ACTN</name>
<protein>
    <submittedName>
        <fullName evidence="4">Trypsin-like peptidase domain-containing protein</fullName>
    </submittedName>
</protein>